<dbReference type="AlphaFoldDB" id="W4L8C7"/>
<protein>
    <recommendedName>
        <fullName evidence="3">HAD family hydrolase</fullName>
    </recommendedName>
</protein>
<dbReference type="HOGENOM" id="CLU_2022497_0_0_7"/>
<sequence>MIELISFDIDGTLEMGDPPGIITLDMVRHARQLGYLIGSCSDRPISVQTRLWDEQQIAVDFTVLKHRLEDVRSQFSATVYYHIGDTHADQYYAQQAGFHFIWAEAEDVRRHGPNFLQSLFQA</sequence>
<dbReference type="CDD" id="cd01427">
    <property type="entry name" value="HAD_like"/>
    <property type="match status" value="1"/>
</dbReference>
<comment type="caution">
    <text evidence="1">The sequence shown here is derived from an EMBL/GenBank/DDBJ whole genome shotgun (WGS) entry which is preliminary data.</text>
</comment>
<proteinExistence type="predicted"/>
<name>W4L8C7_ENTF1</name>
<dbReference type="InterPro" id="IPR036412">
    <property type="entry name" value="HAD-like_sf"/>
</dbReference>
<dbReference type="SUPFAM" id="SSF56784">
    <property type="entry name" value="HAD-like"/>
    <property type="match status" value="1"/>
</dbReference>
<evidence type="ECO:0008006" key="3">
    <source>
        <dbReference type="Google" id="ProtNLM"/>
    </source>
</evidence>
<reference evidence="1 2" key="1">
    <citation type="journal article" date="2014" name="Nature">
        <title>An environmental bacterial taxon with a large and distinct metabolic repertoire.</title>
        <authorList>
            <person name="Wilson M.C."/>
            <person name="Mori T."/>
            <person name="Ruckert C."/>
            <person name="Uria A.R."/>
            <person name="Helf M.J."/>
            <person name="Takada K."/>
            <person name="Gernert C."/>
            <person name="Steffens U.A."/>
            <person name="Heycke N."/>
            <person name="Schmitt S."/>
            <person name="Rinke C."/>
            <person name="Helfrich E.J."/>
            <person name="Brachmann A.O."/>
            <person name="Gurgui C."/>
            <person name="Wakimoto T."/>
            <person name="Kracht M."/>
            <person name="Crusemann M."/>
            <person name="Hentschel U."/>
            <person name="Abe I."/>
            <person name="Matsunaga S."/>
            <person name="Kalinowski J."/>
            <person name="Takeyama H."/>
            <person name="Piel J."/>
        </authorList>
    </citation>
    <scope>NUCLEOTIDE SEQUENCE [LARGE SCALE GENOMIC DNA]</scope>
    <source>
        <strain evidence="2">TSY1</strain>
    </source>
</reference>
<keyword evidence="2" id="KW-1185">Reference proteome</keyword>
<gene>
    <name evidence="1" type="ORF">ETSY1_38450</name>
</gene>
<accession>W4L8C7</accession>
<evidence type="ECO:0000313" key="2">
    <source>
        <dbReference type="Proteomes" id="UP000019141"/>
    </source>
</evidence>
<dbReference type="Proteomes" id="UP000019141">
    <property type="component" value="Unassembled WGS sequence"/>
</dbReference>
<evidence type="ECO:0000313" key="1">
    <source>
        <dbReference type="EMBL" id="ETW93611.1"/>
    </source>
</evidence>
<organism evidence="1 2">
    <name type="scientific">Entotheonella factor</name>
    <dbReference type="NCBI Taxonomy" id="1429438"/>
    <lineage>
        <taxon>Bacteria</taxon>
        <taxon>Pseudomonadati</taxon>
        <taxon>Nitrospinota/Tectimicrobiota group</taxon>
        <taxon>Candidatus Tectimicrobiota</taxon>
        <taxon>Candidatus Entotheonellia</taxon>
        <taxon>Candidatus Entotheonellales</taxon>
        <taxon>Candidatus Entotheonellaceae</taxon>
        <taxon>Candidatus Entotheonella</taxon>
    </lineage>
</organism>
<dbReference type="EMBL" id="AZHW01001202">
    <property type="protein sequence ID" value="ETW93611.1"/>
    <property type="molecule type" value="Genomic_DNA"/>
</dbReference>